<protein>
    <submittedName>
        <fullName evidence="1">Uncharacterized protein</fullName>
    </submittedName>
</protein>
<dbReference type="EMBL" id="OD010414">
    <property type="protein sequence ID" value="CAD7416082.1"/>
    <property type="molecule type" value="Genomic_DNA"/>
</dbReference>
<proteinExistence type="predicted"/>
<evidence type="ECO:0000313" key="1">
    <source>
        <dbReference type="EMBL" id="CAD7416082.1"/>
    </source>
</evidence>
<accession>A0A7R9HCL8</accession>
<reference evidence="1" key="1">
    <citation type="submission" date="2020-11" db="EMBL/GenBank/DDBJ databases">
        <authorList>
            <person name="Tran Van P."/>
        </authorList>
    </citation>
    <scope>NUCLEOTIDE SEQUENCE</scope>
</reference>
<organism evidence="1">
    <name type="scientific">Timema poppense</name>
    <name type="common">Walking stick</name>
    <dbReference type="NCBI Taxonomy" id="170557"/>
    <lineage>
        <taxon>Eukaryota</taxon>
        <taxon>Metazoa</taxon>
        <taxon>Ecdysozoa</taxon>
        <taxon>Arthropoda</taxon>
        <taxon>Hexapoda</taxon>
        <taxon>Insecta</taxon>
        <taxon>Pterygota</taxon>
        <taxon>Neoptera</taxon>
        <taxon>Polyneoptera</taxon>
        <taxon>Phasmatodea</taxon>
        <taxon>Timematodea</taxon>
        <taxon>Timematoidea</taxon>
        <taxon>Timematidae</taxon>
        <taxon>Timema</taxon>
    </lineage>
</organism>
<dbReference type="AlphaFoldDB" id="A0A7R9HCL8"/>
<name>A0A7R9HCL8_TIMPO</name>
<gene>
    <name evidence="1" type="ORF">TPSB3V08_LOCUS10784</name>
</gene>
<sequence>MDSKPFFVKIEPGEEFKYDFHHEEKLEVKSEIDVPTQSEGFFNEEVNDYQQPQCLLGNLTPPIKDELPKHQENSSNEEGCSKWSVSVGKCIKHGATKPKCKEGCIQNDKGGGFQYKLFPKLFQNALKLYLRV</sequence>